<dbReference type="AlphaFoldDB" id="A0A2U9S7Y7"/>
<dbReference type="Gene3D" id="1.10.260.40">
    <property type="entry name" value="lambda repressor-like DNA-binding domains"/>
    <property type="match status" value="1"/>
</dbReference>
<reference evidence="2 3" key="1">
    <citation type="submission" date="2018-06" db="EMBL/GenBank/DDBJ databases">
        <title>Complete genome sequencing of Azospirillum sp. M2T2B2.</title>
        <authorList>
            <person name="Heo J."/>
            <person name="Kim S.-J."/>
            <person name="Kwon S.-W."/>
            <person name="Anandham R."/>
        </authorList>
    </citation>
    <scope>NUCLEOTIDE SEQUENCE [LARGE SCALE GENOMIC DNA]</scope>
    <source>
        <strain evidence="2 3">M2T2B2</strain>
        <plasmid evidence="2 3">unnamed1</plasmid>
    </source>
</reference>
<evidence type="ECO:0000313" key="2">
    <source>
        <dbReference type="EMBL" id="AWU95634.1"/>
    </source>
</evidence>
<dbReference type="SMART" id="SM00530">
    <property type="entry name" value="HTH_XRE"/>
    <property type="match status" value="1"/>
</dbReference>
<sequence length="102" mass="11089">MQLIRSPIEIGQLIRSRREARGLSQADLAKKLGASRKWVIEAEGGKTTAEIGRILRALNALDIQLFVLDENEPQTVASADDIPDVLDVLAAYGRKKNGPIGP</sequence>
<dbReference type="InterPro" id="IPR010982">
    <property type="entry name" value="Lambda_DNA-bd_dom_sf"/>
</dbReference>
<gene>
    <name evidence="2" type="ORF">DM194_15155</name>
</gene>
<dbReference type="RefSeq" id="WP_111068393.1">
    <property type="nucleotide sequence ID" value="NZ_CP029830.1"/>
</dbReference>
<accession>A0A2U9S7Y7</accession>
<dbReference type="KEGG" id="azm:DM194_15155"/>
<dbReference type="PROSITE" id="PS50943">
    <property type="entry name" value="HTH_CROC1"/>
    <property type="match status" value="1"/>
</dbReference>
<dbReference type="Pfam" id="PF13560">
    <property type="entry name" value="HTH_31"/>
    <property type="match status" value="1"/>
</dbReference>
<dbReference type="InterPro" id="IPR001387">
    <property type="entry name" value="Cro/C1-type_HTH"/>
</dbReference>
<dbReference type="GO" id="GO:0003677">
    <property type="term" value="F:DNA binding"/>
    <property type="evidence" value="ECO:0007669"/>
    <property type="project" value="InterPro"/>
</dbReference>
<feature type="domain" description="HTH cro/C1-type" evidence="1">
    <location>
        <begin position="14"/>
        <end position="68"/>
    </location>
</feature>
<dbReference type="OrthoDB" id="7365273at2"/>
<dbReference type="Proteomes" id="UP000249605">
    <property type="component" value="Plasmid unnamed1"/>
</dbReference>
<organism evidence="2 3">
    <name type="scientific">Azospirillum ramasamyi</name>
    <dbReference type="NCBI Taxonomy" id="682998"/>
    <lineage>
        <taxon>Bacteria</taxon>
        <taxon>Pseudomonadati</taxon>
        <taxon>Pseudomonadota</taxon>
        <taxon>Alphaproteobacteria</taxon>
        <taxon>Rhodospirillales</taxon>
        <taxon>Azospirillaceae</taxon>
        <taxon>Azospirillum</taxon>
    </lineage>
</organism>
<proteinExistence type="predicted"/>
<keyword evidence="2" id="KW-0614">Plasmid</keyword>
<geneLocation type="plasmid" evidence="2 3">
    <name>unnamed1</name>
</geneLocation>
<evidence type="ECO:0000259" key="1">
    <source>
        <dbReference type="PROSITE" id="PS50943"/>
    </source>
</evidence>
<dbReference type="SUPFAM" id="SSF47413">
    <property type="entry name" value="lambda repressor-like DNA-binding domains"/>
    <property type="match status" value="1"/>
</dbReference>
<dbReference type="EMBL" id="CP029830">
    <property type="protein sequence ID" value="AWU95634.1"/>
    <property type="molecule type" value="Genomic_DNA"/>
</dbReference>
<name>A0A2U9S7Y7_9PROT</name>
<keyword evidence="3" id="KW-1185">Reference proteome</keyword>
<protein>
    <submittedName>
        <fullName evidence="2">Transcriptional regulator</fullName>
    </submittedName>
</protein>
<evidence type="ECO:0000313" key="3">
    <source>
        <dbReference type="Proteomes" id="UP000249605"/>
    </source>
</evidence>
<dbReference type="CDD" id="cd00093">
    <property type="entry name" value="HTH_XRE"/>
    <property type="match status" value="1"/>
</dbReference>